<dbReference type="PANTHER" id="PTHR31845">
    <property type="entry name" value="FINGER DOMAIN PROTEIN, PUTATIVE-RELATED"/>
    <property type="match status" value="1"/>
</dbReference>
<evidence type="ECO:0000256" key="3">
    <source>
        <dbReference type="ARBA" id="ARBA00022833"/>
    </source>
</evidence>
<feature type="domain" description="Zn(2)-C6 fungal-type" evidence="8">
    <location>
        <begin position="26"/>
        <end position="58"/>
    </location>
</feature>
<evidence type="ECO:0000256" key="4">
    <source>
        <dbReference type="ARBA" id="ARBA00023015"/>
    </source>
</evidence>
<keyword evidence="6" id="KW-0804">Transcription</keyword>
<proteinExistence type="predicted"/>
<dbReference type="PANTHER" id="PTHR31845:SF34">
    <property type="entry name" value="TRANSCRIPTIONAL ACTIVATOR OF PROTEASES PRTT"/>
    <property type="match status" value="1"/>
</dbReference>
<keyword evidence="2" id="KW-0479">Metal-binding</keyword>
<keyword evidence="10" id="KW-1185">Reference proteome</keyword>
<organism evidence="9 10">
    <name type="scientific">Kuraishia capsulata CBS 1993</name>
    <dbReference type="NCBI Taxonomy" id="1382522"/>
    <lineage>
        <taxon>Eukaryota</taxon>
        <taxon>Fungi</taxon>
        <taxon>Dikarya</taxon>
        <taxon>Ascomycota</taxon>
        <taxon>Saccharomycotina</taxon>
        <taxon>Pichiomycetes</taxon>
        <taxon>Pichiales</taxon>
        <taxon>Pichiaceae</taxon>
        <taxon>Kuraishia</taxon>
    </lineage>
</organism>
<keyword evidence="5" id="KW-0238">DNA-binding</keyword>
<protein>
    <recommendedName>
        <fullName evidence="8">Zn(2)-C6 fungal-type domain-containing protein</fullName>
    </recommendedName>
</protein>
<evidence type="ECO:0000256" key="1">
    <source>
        <dbReference type="ARBA" id="ARBA00004123"/>
    </source>
</evidence>
<dbReference type="GO" id="GO:0000981">
    <property type="term" value="F:DNA-binding transcription factor activity, RNA polymerase II-specific"/>
    <property type="evidence" value="ECO:0007669"/>
    <property type="project" value="InterPro"/>
</dbReference>
<reference evidence="9" key="1">
    <citation type="submission" date="2013-12" db="EMBL/GenBank/DDBJ databases">
        <authorList>
            <person name="Genoscope - CEA"/>
        </authorList>
    </citation>
    <scope>NUCLEOTIDE SEQUENCE</scope>
    <source>
        <strain evidence="9">CBS 1993</strain>
    </source>
</reference>
<evidence type="ECO:0000313" key="10">
    <source>
        <dbReference type="Proteomes" id="UP000019384"/>
    </source>
</evidence>
<dbReference type="RefSeq" id="XP_022461763.1">
    <property type="nucleotide sequence ID" value="XM_022602329.1"/>
</dbReference>
<dbReference type="AlphaFoldDB" id="W6MY02"/>
<reference evidence="9" key="2">
    <citation type="submission" date="2014-02" db="EMBL/GenBank/DDBJ databases">
        <title>Complete DNA sequence of /Kuraishia capsulata/ illustrates novel genomic features among budding yeasts (/Saccharomycotina/).</title>
        <authorList>
            <person name="Morales L."/>
            <person name="Noel B."/>
            <person name="Porcel B."/>
            <person name="Marcet-Houben M."/>
            <person name="Hullo M-F."/>
            <person name="Sacerdot C."/>
            <person name="Tekaia F."/>
            <person name="Leh-Louis V."/>
            <person name="Despons L."/>
            <person name="Khanna V."/>
            <person name="Aury J-M."/>
            <person name="Barbe V."/>
            <person name="Couloux A."/>
            <person name="Labadie K."/>
            <person name="Pelletier E."/>
            <person name="Souciet J-L."/>
            <person name="Boekhout T."/>
            <person name="Gabaldon T."/>
            <person name="Wincker P."/>
            <person name="Dujon B."/>
        </authorList>
    </citation>
    <scope>NUCLEOTIDE SEQUENCE</scope>
    <source>
        <strain evidence="9">CBS 1993</strain>
    </source>
</reference>
<dbReference type="CDD" id="cd00067">
    <property type="entry name" value="GAL4"/>
    <property type="match status" value="1"/>
</dbReference>
<dbReference type="InterPro" id="IPR001138">
    <property type="entry name" value="Zn2Cys6_DnaBD"/>
</dbReference>
<dbReference type="GO" id="GO:0008270">
    <property type="term" value="F:zinc ion binding"/>
    <property type="evidence" value="ECO:0007669"/>
    <property type="project" value="InterPro"/>
</dbReference>
<dbReference type="STRING" id="1382522.W6MY02"/>
<sequence length="598" mass="67793">MDITNSYSEGPSQKKRKHALIRASVACVQCRKAKAKCVHLPSKRSCVRCDRMKLSCSLASLQIGVLDSVDLGIAASPERDDEMLVTLTRKVDDLHRGMAHLLGQSMNAATFPAQPPINAISAAPAIVPDGMAMGNKKPQAIDLDTTFFNTTPFRDVREVSSFYSLPFSRELVYDIRPDFERERLSFQYDLVNMGIVSLKLAKDLVTVCNEMYGKWTSFPQDVKPKQLLESIRKDSSLLLAVCCLLGLRHYDGVVKRIGLDMQILGVISQILSLSLQNLPQSKQFLQSMVLLSAYSLSCSKGSIYFDGWFLSGYALLHYITREMNLNFLSEKFKSHPERMNHFRLWNHLALIHLSHCILSGRPCLIDELRLDQCREILDLTLARNFDARVVAKLSILLTLYNCLQFHESLEDSMAELDSTWNDWEYLCEQQPLGQFIELTYRFARLMLLRREFMVKFSKSEDFMIHRSRSQDIESPLAHADPVFGAATLGALLNEILEESIAMLTIACNSNYGEFLKSADMVKFMTVYSALILINTIRQGFNSNDWLSSSALSNAKTSIDDCIRLCETVQRDLKVGEEFIKGHILLMVKFGESIHEQEI</sequence>
<evidence type="ECO:0000256" key="5">
    <source>
        <dbReference type="ARBA" id="ARBA00023125"/>
    </source>
</evidence>
<dbReference type="GO" id="GO:0005634">
    <property type="term" value="C:nucleus"/>
    <property type="evidence" value="ECO:0007669"/>
    <property type="project" value="UniProtKB-SubCell"/>
</dbReference>
<keyword evidence="4" id="KW-0805">Transcription regulation</keyword>
<dbReference type="InterPro" id="IPR036864">
    <property type="entry name" value="Zn2-C6_fun-type_DNA-bd_sf"/>
</dbReference>
<dbReference type="PROSITE" id="PS50048">
    <property type="entry name" value="ZN2_CY6_FUNGAL_2"/>
    <property type="match status" value="1"/>
</dbReference>
<keyword evidence="7" id="KW-0539">Nucleus</keyword>
<evidence type="ECO:0000313" key="9">
    <source>
        <dbReference type="EMBL" id="CDK29780.1"/>
    </source>
</evidence>
<gene>
    <name evidence="9" type="ORF">KUCA_T00005773001</name>
</gene>
<name>W6MY02_9ASCO</name>
<evidence type="ECO:0000256" key="2">
    <source>
        <dbReference type="ARBA" id="ARBA00022723"/>
    </source>
</evidence>
<dbReference type="Gene3D" id="4.10.240.10">
    <property type="entry name" value="Zn(2)-C6 fungal-type DNA-binding domain"/>
    <property type="match status" value="1"/>
</dbReference>
<evidence type="ECO:0000256" key="6">
    <source>
        <dbReference type="ARBA" id="ARBA00023163"/>
    </source>
</evidence>
<dbReference type="PROSITE" id="PS00463">
    <property type="entry name" value="ZN2_CY6_FUNGAL_1"/>
    <property type="match status" value="1"/>
</dbReference>
<dbReference type="InterPro" id="IPR051089">
    <property type="entry name" value="prtT"/>
</dbReference>
<dbReference type="GeneID" id="34523151"/>
<dbReference type="EMBL" id="HG793131">
    <property type="protein sequence ID" value="CDK29780.1"/>
    <property type="molecule type" value="Genomic_DNA"/>
</dbReference>
<evidence type="ECO:0000259" key="8">
    <source>
        <dbReference type="PROSITE" id="PS50048"/>
    </source>
</evidence>
<dbReference type="Proteomes" id="UP000019384">
    <property type="component" value="Unassembled WGS sequence"/>
</dbReference>
<dbReference type="HOGENOM" id="CLU_021797_1_0_1"/>
<keyword evidence="3" id="KW-0862">Zinc</keyword>
<dbReference type="OrthoDB" id="2595934at2759"/>
<evidence type="ECO:0000256" key="7">
    <source>
        <dbReference type="ARBA" id="ARBA00023242"/>
    </source>
</evidence>
<accession>W6MY02</accession>
<dbReference type="SUPFAM" id="SSF57701">
    <property type="entry name" value="Zn2/Cys6 DNA-binding domain"/>
    <property type="match status" value="1"/>
</dbReference>
<comment type="subcellular location">
    <subcellularLocation>
        <location evidence="1">Nucleus</location>
    </subcellularLocation>
</comment>
<dbReference type="GO" id="GO:0000976">
    <property type="term" value="F:transcription cis-regulatory region binding"/>
    <property type="evidence" value="ECO:0007669"/>
    <property type="project" value="TreeGrafter"/>
</dbReference>